<evidence type="ECO:0000313" key="2">
    <source>
        <dbReference type="EMBL" id="ABS61358.1"/>
    </source>
</evidence>
<dbReference type="Proteomes" id="UP000002415">
    <property type="component" value="Chromosome"/>
</dbReference>
<proteinExistence type="predicted"/>
<dbReference type="Pfam" id="PF02734">
    <property type="entry name" value="Dak2"/>
    <property type="match status" value="1"/>
</dbReference>
<dbReference type="eggNOG" id="COG1461">
    <property type="taxonomic scope" value="Bacteria"/>
</dbReference>
<dbReference type="RefSeq" id="WP_011994663.1">
    <property type="nucleotide sequence ID" value="NC_009718.1"/>
</dbReference>
<dbReference type="InterPro" id="IPR033470">
    <property type="entry name" value="FakA-like_C"/>
</dbReference>
<dbReference type="STRING" id="381764.Fnod_1515"/>
<feature type="domain" description="DhaL" evidence="1">
    <location>
        <begin position="8"/>
        <end position="199"/>
    </location>
</feature>
<dbReference type="PANTHER" id="PTHR33434:SF4">
    <property type="entry name" value="PHOSPHATASE PROTEIN"/>
    <property type="match status" value="1"/>
</dbReference>
<dbReference type="Pfam" id="PF13684">
    <property type="entry name" value="FakA-like_C"/>
    <property type="match status" value="1"/>
</dbReference>
<dbReference type="Pfam" id="PF21645">
    <property type="entry name" value="FakA-like_M"/>
    <property type="match status" value="1"/>
</dbReference>
<reference evidence="2 3" key="1">
    <citation type="submission" date="2007-07" db="EMBL/GenBank/DDBJ databases">
        <title>Complete sequence of Fervidobacterium nodosum Rt17-B1.</title>
        <authorList>
            <consortium name="US DOE Joint Genome Institute"/>
            <person name="Copeland A."/>
            <person name="Lucas S."/>
            <person name="Lapidus A."/>
            <person name="Barry K."/>
            <person name="Glavina del Rio T."/>
            <person name="Dalin E."/>
            <person name="Tice H."/>
            <person name="Pitluck S."/>
            <person name="Saunders E."/>
            <person name="Brettin T."/>
            <person name="Bruce D."/>
            <person name="Detter J.C."/>
            <person name="Han C."/>
            <person name="Schmutz J."/>
            <person name="Larimer F."/>
            <person name="Land M."/>
            <person name="Hauser L."/>
            <person name="Kyrpides N."/>
            <person name="Mikhailova N."/>
            <person name="Nelson K."/>
            <person name="Gogarten J.P."/>
            <person name="Noll K."/>
            <person name="Richardson P."/>
        </authorList>
    </citation>
    <scope>NUCLEOTIDE SEQUENCE [LARGE SCALE GENOMIC DNA]</scope>
    <source>
        <strain evidence="3">ATCC 35602 / DSM 5306 / Rt17-B1</strain>
    </source>
</reference>
<dbReference type="EMBL" id="CP000771">
    <property type="protein sequence ID" value="ABS61358.1"/>
    <property type="molecule type" value="Genomic_DNA"/>
</dbReference>
<evidence type="ECO:0000259" key="1">
    <source>
        <dbReference type="PROSITE" id="PS51480"/>
    </source>
</evidence>
<gene>
    <name evidence="2" type="ordered locus">Fnod_1515</name>
</gene>
<accession>A7HN75</accession>
<evidence type="ECO:0000313" key="3">
    <source>
        <dbReference type="Proteomes" id="UP000002415"/>
    </source>
</evidence>
<dbReference type="GO" id="GO:0004371">
    <property type="term" value="F:glycerone kinase activity"/>
    <property type="evidence" value="ECO:0007669"/>
    <property type="project" value="InterPro"/>
</dbReference>
<dbReference type="InterPro" id="IPR050270">
    <property type="entry name" value="DegV_domain_contain"/>
</dbReference>
<dbReference type="PANTHER" id="PTHR33434">
    <property type="entry name" value="DEGV DOMAIN-CONTAINING PROTEIN DR_1986-RELATED"/>
    <property type="match status" value="1"/>
</dbReference>
<dbReference type="AlphaFoldDB" id="A7HN75"/>
<organism evidence="2 3">
    <name type="scientific">Fervidobacterium nodosum (strain ATCC 35602 / DSM 5306 / Rt17-B1)</name>
    <dbReference type="NCBI Taxonomy" id="381764"/>
    <lineage>
        <taxon>Bacteria</taxon>
        <taxon>Thermotogati</taxon>
        <taxon>Thermotogota</taxon>
        <taxon>Thermotogae</taxon>
        <taxon>Thermotogales</taxon>
        <taxon>Fervidobacteriaceae</taxon>
        <taxon>Fervidobacterium</taxon>
    </lineage>
</organism>
<dbReference type="InterPro" id="IPR004007">
    <property type="entry name" value="DhaL_dom"/>
</dbReference>
<name>A7HN75_FERNB</name>
<protein>
    <submittedName>
        <fullName evidence="2">Dak phosphatase</fullName>
    </submittedName>
</protein>
<dbReference type="KEGG" id="fno:Fnod_1515"/>
<dbReference type="NCBIfam" id="TIGR03599">
    <property type="entry name" value="YloV"/>
    <property type="match status" value="1"/>
</dbReference>
<dbReference type="Gene3D" id="1.25.40.340">
    <property type="match status" value="1"/>
</dbReference>
<reference evidence="2 3" key="2">
    <citation type="journal article" date="2009" name="Proc. Natl. Acad. Sci. U.S.A.">
        <title>On the chimeric nature, thermophilic origin, and phylogenetic placement of the Thermotogales.</title>
        <authorList>
            <person name="Zhaxybayeva O."/>
            <person name="Swithers K.S."/>
            <person name="Lapierre P."/>
            <person name="Fournier G.P."/>
            <person name="Bickhart D.M."/>
            <person name="DeBoy R.T."/>
            <person name="Nelson K.E."/>
            <person name="Nesbo C.L."/>
            <person name="Doolittle W.F."/>
            <person name="Gogarten J.P."/>
            <person name="Noll K.M."/>
        </authorList>
    </citation>
    <scope>NUCLEOTIDE SEQUENCE [LARGE SCALE GENOMIC DNA]</scope>
    <source>
        <strain evidence="3">ATCC 35602 / DSM 5306 / Rt17-B1</strain>
    </source>
</reference>
<keyword evidence="3" id="KW-1185">Reference proteome</keyword>
<dbReference type="SUPFAM" id="SSF101473">
    <property type="entry name" value="DhaL-like"/>
    <property type="match status" value="1"/>
</dbReference>
<dbReference type="SMART" id="SM01120">
    <property type="entry name" value="Dak2"/>
    <property type="match status" value="1"/>
</dbReference>
<dbReference type="PROSITE" id="PS51480">
    <property type="entry name" value="DHAL"/>
    <property type="match status" value="1"/>
</dbReference>
<sequence length="537" mass="60091">MTTVINGAEMKGIFMKGAENLLSHRDEINALNVFPVPDGDTGSNMSSTMLEACKYLENITDTKLKNVLDAIKKGTLMGARGNSGVILSQIFRGFCETLDKKNKLTVSDFVKGIKGAKEIAYKAVLRPVEGTILTVVRILDEHSKELSTLESFEELFEKMEEISFDAVKKTPSLLPKLREANVVDAGAKGLYYIIQGFKMYILGDKKINLEGVETRPADEISIALEELKFQYCTELILQSRKKINEDDKQKMESYLNEIGDSVVFFVQDDIIKLHVHTNNPGSVIEKFLEYGDLVKVKIDNMKMQHEHVVGEYTKKERKKIGFVSVSPGNGLSKVLKDLGVDEIISGGQSMNPSMADILNGIRRVNAENVIVFPNNANIILAAEQASKVAESEGIKVYVIKSRNVQENIMAMIYRTGEEIEDIVKSISESIAKTIAISITIAVRDSKYAGEKIKKNEYLGFIGKELVAHHRNLANVLDKIYQKCNLQEREILTVFIGSDATPIEQSIVEKYTKKKYPNIQIEFLDGGQPHYPFLMMVE</sequence>
<dbReference type="OrthoDB" id="9760324at2"/>
<dbReference type="InterPro" id="IPR036117">
    <property type="entry name" value="DhaL_dom_sf"/>
</dbReference>
<dbReference type="InterPro" id="IPR019986">
    <property type="entry name" value="YloV-like"/>
</dbReference>
<dbReference type="HOGENOM" id="CLU_017496_1_0_0"/>
<dbReference type="SMART" id="SM01121">
    <property type="entry name" value="Dak1_2"/>
    <property type="match status" value="1"/>
</dbReference>
<dbReference type="InterPro" id="IPR048394">
    <property type="entry name" value="FakA-like_M"/>
</dbReference>
<dbReference type="GO" id="GO:0006071">
    <property type="term" value="P:glycerol metabolic process"/>
    <property type="evidence" value="ECO:0007669"/>
    <property type="project" value="InterPro"/>
</dbReference>